<organism evidence="2 3">
    <name type="scientific">Nematostella vectensis</name>
    <name type="common">Starlet sea anemone</name>
    <dbReference type="NCBI Taxonomy" id="45351"/>
    <lineage>
        <taxon>Eukaryota</taxon>
        <taxon>Metazoa</taxon>
        <taxon>Cnidaria</taxon>
        <taxon>Anthozoa</taxon>
        <taxon>Hexacorallia</taxon>
        <taxon>Actiniaria</taxon>
        <taxon>Edwardsiidae</taxon>
        <taxon>Nematostella</taxon>
    </lineage>
</organism>
<dbReference type="CDD" id="cd00038">
    <property type="entry name" value="CAP_ED"/>
    <property type="match status" value="1"/>
</dbReference>
<dbReference type="Gene3D" id="2.60.120.10">
    <property type="entry name" value="Jelly Rolls"/>
    <property type="match status" value="1"/>
</dbReference>
<feature type="non-terminal residue" evidence="2">
    <location>
        <position position="156"/>
    </location>
</feature>
<dbReference type="PROSITE" id="PS50042">
    <property type="entry name" value="CNMP_BINDING_3"/>
    <property type="match status" value="1"/>
</dbReference>
<dbReference type="KEGG" id="nve:5504098"/>
<evidence type="ECO:0000259" key="1">
    <source>
        <dbReference type="PROSITE" id="PS50042"/>
    </source>
</evidence>
<dbReference type="Proteomes" id="UP000001593">
    <property type="component" value="Unassembled WGS sequence"/>
</dbReference>
<sequence length="156" mass="17538">ISDKAKNLFKKPPWLRTSEDIKVIGGVVDKLKAFKKYSVLERRGLAKVVYYEQFEDGRVVVQQGHKGISSLYFILSGAVLVQVAEEDKTTGKITEHIVGEMFAGDSFGELALLHDIKRTATIICKGRAEFLRLDKPGFDEVRRQLSSTASYPFLPF</sequence>
<dbReference type="Pfam" id="PF00027">
    <property type="entry name" value="cNMP_binding"/>
    <property type="match status" value="1"/>
</dbReference>
<dbReference type="AlphaFoldDB" id="A7STN1"/>
<dbReference type="EMBL" id="DS469799">
    <property type="protein sequence ID" value="EDO32940.1"/>
    <property type="molecule type" value="Genomic_DNA"/>
</dbReference>
<dbReference type="STRING" id="45351.A7STN1"/>
<dbReference type="InterPro" id="IPR018490">
    <property type="entry name" value="cNMP-bd_dom_sf"/>
</dbReference>
<name>A7STN1_NEMVE</name>
<dbReference type="InParanoid" id="A7STN1"/>
<dbReference type="InterPro" id="IPR000595">
    <property type="entry name" value="cNMP-bd_dom"/>
</dbReference>
<dbReference type="PROSITE" id="PS00889">
    <property type="entry name" value="CNMP_BINDING_2"/>
    <property type="match status" value="1"/>
</dbReference>
<evidence type="ECO:0000313" key="2">
    <source>
        <dbReference type="EMBL" id="EDO32940.1"/>
    </source>
</evidence>
<dbReference type="OMA" id="SISCRAY"/>
<protein>
    <recommendedName>
        <fullName evidence="1">Cyclic nucleotide-binding domain-containing protein</fullName>
    </recommendedName>
</protein>
<dbReference type="HOGENOM" id="CLU_141403_0_0_1"/>
<evidence type="ECO:0000313" key="3">
    <source>
        <dbReference type="Proteomes" id="UP000001593"/>
    </source>
</evidence>
<dbReference type="InterPro" id="IPR018488">
    <property type="entry name" value="cNMP-bd_CS"/>
</dbReference>
<dbReference type="PhylomeDB" id="A7STN1"/>
<proteinExistence type="predicted"/>
<dbReference type="OrthoDB" id="166212at2759"/>
<dbReference type="eggNOG" id="KOG1113">
    <property type="taxonomic scope" value="Eukaryota"/>
</dbReference>
<dbReference type="SUPFAM" id="SSF51206">
    <property type="entry name" value="cAMP-binding domain-like"/>
    <property type="match status" value="1"/>
</dbReference>
<dbReference type="SMART" id="SM00100">
    <property type="entry name" value="cNMP"/>
    <property type="match status" value="1"/>
</dbReference>
<keyword evidence="3" id="KW-1185">Reference proteome</keyword>
<dbReference type="InterPro" id="IPR014710">
    <property type="entry name" value="RmlC-like_jellyroll"/>
</dbReference>
<dbReference type="PANTHER" id="PTHR23011:SF44">
    <property type="entry name" value="CYCLIC NUCLEOTIDE-BINDING DOMAIN-CONTAINING PROTEIN"/>
    <property type="match status" value="1"/>
</dbReference>
<reference evidence="2 3" key="1">
    <citation type="journal article" date="2007" name="Science">
        <title>Sea anemone genome reveals ancestral eumetazoan gene repertoire and genomic organization.</title>
        <authorList>
            <person name="Putnam N.H."/>
            <person name="Srivastava M."/>
            <person name="Hellsten U."/>
            <person name="Dirks B."/>
            <person name="Chapman J."/>
            <person name="Salamov A."/>
            <person name="Terry A."/>
            <person name="Shapiro H."/>
            <person name="Lindquist E."/>
            <person name="Kapitonov V.V."/>
            <person name="Jurka J."/>
            <person name="Genikhovich G."/>
            <person name="Grigoriev I.V."/>
            <person name="Lucas S.M."/>
            <person name="Steele R.E."/>
            <person name="Finnerty J.R."/>
            <person name="Technau U."/>
            <person name="Martindale M.Q."/>
            <person name="Rokhsar D.S."/>
        </authorList>
    </citation>
    <scope>NUCLEOTIDE SEQUENCE [LARGE SCALE GENOMIC DNA]</scope>
    <source>
        <strain evidence="3">CH2 X CH6</strain>
    </source>
</reference>
<accession>A7STN1</accession>
<dbReference type="PANTHER" id="PTHR23011">
    <property type="entry name" value="CYCLIC NUCLEOTIDE-BINDING DOMAIN CONTAINING PROTEIN"/>
    <property type="match status" value="1"/>
</dbReference>
<feature type="domain" description="Cyclic nucleotide-binding" evidence="1">
    <location>
        <begin position="33"/>
        <end position="141"/>
    </location>
</feature>
<gene>
    <name evidence="2" type="ORF">NEMVEDRAFT_v1g131315</name>
</gene>